<accession>A0ABP8UTB4</accession>
<dbReference type="Proteomes" id="UP001501442">
    <property type="component" value="Unassembled WGS sequence"/>
</dbReference>
<evidence type="ECO:0000313" key="1">
    <source>
        <dbReference type="EMBL" id="GAA4638998.1"/>
    </source>
</evidence>
<comment type="caution">
    <text evidence="1">The sequence shown here is derived from an EMBL/GenBank/DDBJ whole genome shotgun (WGS) entry which is preliminary data.</text>
</comment>
<organism evidence="1 2">
    <name type="scientific">Actinoallomurus vinaceus</name>
    <dbReference type="NCBI Taxonomy" id="1080074"/>
    <lineage>
        <taxon>Bacteria</taxon>
        <taxon>Bacillati</taxon>
        <taxon>Actinomycetota</taxon>
        <taxon>Actinomycetes</taxon>
        <taxon>Streptosporangiales</taxon>
        <taxon>Thermomonosporaceae</taxon>
        <taxon>Actinoallomurus</taxon>
    </lineage>
</organism>
<proteinExistence type="predicted"/>
<evidence type="ECO:0000313" key="2">
    <source>
        <dbReference type="Proteomes" id="UP001501442"/>
    </source>
</evidence>
<keyword evidence="2" id="KW-1185">Reference proteome</keyword>
<name>A0ABP8UTB4_9ACTN</name>
<protein>
    <submittedName>
        <fullName evidence="1">Uncharacterized protein</fullName>
    </submittedName>
</protein>
<reference evidence="2" key="1">
    <citation type="journal article" date="2019" name="Int. J. Syst. Evol. Microbiol.">
        <title>The Global Catalogue of Microorganisms (GCM) 10K type strain sequencing project: providing services to taxonomists for standard genome sequencing and annotation.</title>
        <authorList>
            <consortium name="The Broad Institute Genomics Platform"/>
            <consortium name="The Broad Institute Genome Sequencing Center for Infectious Disease"/>
            <person name="Wu L."/>
            <person name="Ma J."/>
        </authorList>
    </citation>
    <scope>NUCLEOTIDE SEQUENCE [LARGE SCALE GENOMIC DNA]</scope>
    <source>
        <strain evidence="2">JCM 17939</strain>
    </source>
</reference>
<sequence length="84" mass="9288">MRPSFGPRSPPPNPTPQGNLALIKQALIRTYLHIGPGAEPPTDFKRWQTGTRSRVKCETATFLLTPTSRYAAGGGLYGQRLCRY</sequence>
<dbReference type="EMBL" id="BAABHK010000025">
    <property type="protein sequence ID" value="GAA4638998.1"/>
    <property type="molecule type" value="Genomic_DNA"/>
</dbReference>
<gene>
    <name evidence="1" type="ORF">GCM10023196_098900</name>
</gene>